<dbReference type="Pfam" id="PF17782">
    <property type="entry name" value="WHD_DprA"/>
    <property type="match status" value="1"/>
</dbReference>
<dbReference type="SUPFAM" id="SSF102405">
    <property type="entry name" value="MCP/YpsA-like"/>
    <property type="match status" value="1"/>
</dbReference>
<name>A0A0M2V9Z7_9GAMM</name>
<gene>
    <name evidence="4" type="ORF">WG68_08245</name>
</gene>
<dbReference type="PANTHER" id="PTHR43022:SF1">
    <property type="entry name" value="PROTEIN SMF"/>
    <property type="match status" value="1"/>
</dbReference>
<dbReference type="OrthoDB" id="9785707at2"/>
<dbReference type="InterPro" id="IPR057666">
    <property type="entry name" value="DrpA_SLOG"/>
</dbReference>
<dbReference type="InterPro" id="IPR003488">
    <property type="entry name" value="DprA"/>
</dbReference>
<evidence type="ECO:0000259" key="2">
    <source>
        <dbReference type="Pfam" id="PF02481"/>
    </source>
</evidence>
<dbReference type="AlphaFoldDB" id="A0A0M2V9Z7"/>
<dbReference type="Pfam" id="PF02481">
    <property type="entry name" value="DNA_processg_A"/>
    <property type="match status" value="1"/>
</dbReference>
<evidence type="ECO:0000256" key="1">
    <source>
        <dbReference type="ARBA" id="ARBA00006525"/>
    </source>
</evidence>
<feature type="domain" description="Smf/DprA SLOG" evidence="2">
    <location>
        <begin position="77"/>
        <end position="285"/>
    </location>
</feature>
<organism evidence="4 5">
    <name type="scientific">Arsukibacterium ikkense</name>
    <dbReference type="NCBI Taxonomy" id="336831"/>
    <lineage>
        <taxon>Bacteria</taxon>
        <taxon>Pseudomonadati</taxon>
        <taxon>Pseudomonadota</taxon>
        <taxon>Gammaproteobacteria</taxon>
        <taxon>Chromatiales</taxon>
        <taxon>Chromatiaceae</taxon>
        <taxon>Arsukibacterium</taxon>
    </lineage>
</organism>
<dbReference type="Proteomes" id="UP000034228">
    <property type="component" value="Unassembled WGS sequence"/>
</dbReference>
<dbReference type="InterPro" id="IPR041614">
    <property type="entry name" value="DprA_WH"/>
</dbReference>
<evidence type="ECO:0000313" key="4">
    <source>
        <dbReference type="EMBL" id="KKO45983.1"/>
    </source>
</evidence>
<dbReference type="NCBIfam" id="TIGR00732">
    <property type="entry name" value="dprA"/>
    <property type="match status" value="1"/>
</dbReference>
<proteinExistence type="inferred from homology"/>
<evidence type="ECO:0000259" key="3">
    <source>
        <dbReference type="Pfam" id="PF17782"/>
    </source>
</evidence>
<comment type="similarity">
    <text evidence="1">Belongs to the DprA/Smf family.</text>
</comment>
<dbReference type="PANTHER" id="PTHR43022">
    <property type="entry name" value="PROTEIN SMF"/>
    <property type="match status" value="1"/>
</dbReference>
<dbReference type="STRING" id="336831.WG68_08245"/>
<dbReference type="Gene3D" id="1.10.10.10">
    <property type="entry name" value="Winged helix-like DNA-binding domain superfamily/Winged helix DNA-binding domain"/>
    <property type="match status" value="1"/>
</dbReference>
<feature type="domain" description="DprA winged helix" evidence="3">
    <location>
        <begin position="304"/>
        <end position="356"/>
    </location>
</feature>
<dbReference type="InterPro" id="IPR036388">
    <property type="entry name" value="WH-like_DNA-bd_sf"/>
</dbReference>
<evidence type="ECO:0000313" key="5">
    <source>
        <dbReference type="Proteomes" id="UP000034228"/>
    </source>
</evidence>
<protein>
    <submittedName>
        <fullName evidence="4">DNA processing protein DprA</fullName>
    </submittedName>
</protein>
<sequence length="363" mass="39452">MDEIRNWLALASVHGLDGLKFQRLSEHIPLAELVSLPISTLRNVGFTPRQAELLAVHSQRRADLALEWLAQSPEHHVVTYHDPRYPPLLKQTKQPPLLLFVKGLAELLPRQQLAMVGTRQPTPTGRKVAQNFAAELVQQGYMVTSGMARGIDSESHKGALQGGGFTIAVLGHGLEQIYPVTNRALAEQIVANGALVSEFFPDIQARAEFFPQRNRIVVGLSSATIVVEAALKSGSLISANLAAEYNRDLFVVPGSIYSRQSAGCHWLIQQGAKLVTSVADILEEWQFFAQNGLSTLALDEKKFTPDLSAQQLLANVGDDAIAIDVIAERSNMSVTDVSITLLQLEIAGEVAAVPGGYIRVRSA</sequence>
<reference evidence="4 5" key="1">
    <citation type="submission" date="2015-03" db="EMBL/GenBank/DDBJ databases">
        <title>Draft genome sequences of two protease-producing strains of Arsukibacterium isolated from two cold and alkaline environments.</title>
        <authorList>
            <person name="Lylloff J.E."/>
            <person name="Skov L.B."/>
            <person name="Jepsen M."/>
            <person name="Hallin P.F."/>
            <person name="Sorensen S.J."/>
            <person name="Stougaard P."/>
            <person name="Glaring M.A."/>
        </authorList>
    </citation>
    <scope>NUCLEOTIDE SEQUENCE [LARGE SCALE GENOMIC DNA]</scope>
    <source>
        <strain evidence="4 5">GCM72</strain>
    </source>
</reference>
<accession>A0A0M2V9Z7</accession>
<dbReference type="EMBL" id="LAHO01000006">
    <property type="protein sequence ID" value="KKO45983.1"/>
    <property type="molecule type" value="Genomic_DNA"/>
</dbReference>
<dbReference type="GO" id="GO:0009294">
    <property type="term" value="P:DNA-mediated transformation"/>
    <property type="evidence" value="ECO:0007669"/>
    <property type="project" value="InterPro"/>
</dbReference>
<dbReference type="PATRIC" id="fig|336831.14.peg.866"/>
<keyword evidence="5" id="KW-1185">Reference proteome</keyword>
<dbReference type="RefSeq" id="WP_046557186.1">
    <property type="nucleotide sequence ID" value="NZ_LAHO01000006.1"/>
</dbReference>
<dbReference type="Gene3D" id="3.40.50.450">
    <property type="match status" value="1"/>
</dbReference>
<comment type="caution">
    <text evidence="4">The sequence shown here is derived from an EMBL/GenBank/DDBJ whole genome shotgun (WGS) entry which is preliminary data.</text>
</comment>